<feature type="binding site" evidence="4">
    <location>
        <position position="115"/>
    </location>
    <ligand>
        <name>S-adenosyl-L-methionine</name>
        <dbReference type="ChEBI" id="CHEBI:59789"/>
    </ligand>
</feature>
<protein>
    <recommendedName>
        <fullName evidence="4">2-methoxy-6-polyprenyl-1,4-benzoquinol methylase, mitochondrial</fullName>
        <ecNumber evidence="4">2.1.1.201</ecNumber>
    </recommendedName>
    <alternativeName>
        <fullName evidence="4">Ubiquinone biosynthesis methyltransferase COQ5</fullName>
    </alternativeName>
</protein>
<comment type="caution">
    <text evidence="4">Lacks conserved residue(s) required for the propagation of feature annotation.</text>
</comment>
<comment type="pathway">
    <text evidence="4">Cofactor biosynthesis; ubiquinone biosynthesis.</text>
</comment>
<dbReference type="PANTHER" id="PTHR43591:SF24">
    <property type="entry name" value="2-METHOXY-6-POLYPRENYL-1,4-BENZOQUINOL METHYLASE, MITOCHONDRIAL"/>
    <property type="match status" value="1"/>
</dbReference>
<evidence type="ECO:0000256" key="4">
    <source>
        <dbReference type="HAMAP-Rule" id="MF_03191"/>
    </source>
</evidence>
<comment type="catalytic activity">
    <reaction evidence="4">
        <text>a 2-methoxy-6-(all-trans-polyprenyl)benzene-1,4-diol + S-adenosyl-L-methionine = a 5-methoxy-2-methyl-3-(all-trans-polyprenyl)benzene-1,4-diol + S-adenosyl-L-homocysteine + H(+)</text>
        <dbReference type="Rhea" id="RHEA:28286"/>
        <dbReference type="Rhea" id="RHEA-COMP:10858"/>
        <dbReference type="Rhea" id="RHEA-COMP:10859"/>
        <dbReference type="ChEBI" id="CHEBI:15378"/>
        <dbReference type="ChEBI" id="CHEBI:57856"/>
        <dbReference type="ChEBI" id="CHEBI:59789"/>
        <dbReference type="ChEBI" id="CHEBI:84166"/>
        <dbReference type="ChEBI" id="CHEBI:84167"/>
        <dbReference type="EC" id="2.1.1.201"/>
    </reaction>
</comment>
<dbReference type="AlphaFoldDB" id="A0AAD9UNY5"/>
<comment type="similarity">
    <text evidence="4">Belongs to the class I-like SAM-binding methyltransferase superfamily. MenG/UbiE family.</text>
</comment>
<sequence length="311" mass="34452">MLITRGFVGPNIRNLANALTCKEKNLFGMQCSRFSDMSYSTEFIRSVFSRVANKYDLMNDLMSLGIHRIWKDIFAKEAISGFEHLNGEILKGAILAQPIDEDKTTIRILDLAGGTGDVAFRLVQFANDLQVLDNENRCVHVPKKATPKVLVLDPSEEMIGVGKSKCANLGLCDYIDWQVGCAEEMKLASDTFDLVTVAFGVRNFSDVDAGLAQCYRVLKPGGKILILEFSKCQSNLLSALYDCWSNVAIPFLGEAVAGNGGAYKYLVDSIRKFPNQHDFAKRMQAAGFDLVSHYNLTRGIVAVHSGFKRTR</sequence>
<evidence type="ECO:0000256" key="3">
    <source>
        <dbReference type="ARBA" id="ARBA00022691"/>
    </source>
</evidence>
<dbReference type="GO" id="GO:0032259">
    <property type="term" value="P:methylation"/>
    <property type="evidence" value="ECO:0007669"/>
    <property type="project" value="UniProtKB-KW"/>
</dbReference>
<accession>A0AAD9UNY5</accession>
<keyword evidence="3 4" id="KW-0949">S-adenosyl-L-methionine</keyword>
<comment type="subunit">
    <text evidence="4">Component of a multi-subunit COQ enzyme complex.</text>
</comment>
<dbReference type="InterPro" id="IPR004033">
    <property type="entry name" value="UbiE/COQ5_MeTrFase"/>
</dbReference>
<dbReference type="PROSITE" id="PS01184">
    <property type="entry name" value="UBIE_2"/>
    <property type="match status" value="1"/>
</dbReference>
<dbReference type="PROSITE" id="PS01183">
    <property type="entry name" value="UBIE_1"/>
    <property type="match status" value="1"/>
</dbReference>
<keyword evidence="4" id="KW-0999">Mitochondrion inner membrane</keyword>
<dbReference type="CDD" id="cd02440">
    <property type="entry name" value="AdoMet_MTases"/>
    <property type="match status" value="1"/>
</dbReference>
<dbReference type="PROSITE" id="PS51608">
    <property type="entry name" value="SAM_MT_UBIE"/>
    <property type="match status" value="1"/>
</dbReference>
<comment type="caution">
    <text evidence="5">The sequence shown here is derived from an EMBL/GenBank/DDBJ whole genome shotgun (WGS) entry which is preliminary data.</text>
</comment>
<gene>
    <name evidence="5" type="ORF">BdWA1_001602</name>
</gene>
<evidence type="ECO:0000256" key="1">
    <source>
        <dbReference type="ARBA" id="ARBA00022603"/>
    </source>
</evidence>
<proteinExistence type="inferred from homology"/>
<comment type="subcellular location">
    <subcellularLocation>
        <location evidence="4">Mitochondrion inner membrane</location>
        <topology evidence="4">Peripheral membrane protein</topology>
        <orientation evidence="4">Matrix side</orientation>
    </subcellularLocation>
</comment>
<organism evidence="5 6">
    <name type="scientific">Babesia duncani</name>
    <dbReference type="NCBI Taxonomy" id="323732"/>
    <lineage>
        <taxon>Eukaryota</taxon>
        <taxon>Sar</taxon>
        <taxon>Alveolata</taxon>
        <taxon>Apicomplexa</taxon>
        <taxon>Aconoidasida</taxon>
        <taxon>Piroplasmida</taxon>
        <taxon>Babesiidae</taxon>
        <taxon>Babesia</taxon>
    </lineage>
</organism>
<dbReference type="Pfam" id="PF01209">
    <property type="entry name" value="Ubie_methyltran"/>
    <property type="match status" value="1"/>
</dbReference>
<comment type="function">
    <text evidence="4">Methyltransferase required for the conversion of 2-polyprenyl-6-methoxy-1,4-benzoquinol (DDMQH2) to 2-polyprenyl-3-methyl-6-methoxy-1,4-benzoquinol (DMQH2).</text>
</comment>
<evidence type="ECO:0000256" key="2">
    <source>
        <dbReference type="ARBA" id="ARBA00022679"/>
    </source>
</evidence>
<evidence type="ECO:0000313" key="6">
    <source>
        <dbReference type="Proteomes" id="UP001214638"/>
    </source>
</evidence>
<reference evidence="5" key="1">
    <citation type="journal article" date="2023" name="Nat. Microbiol.">
        <title>Babesia duncani multi-omics identifies virulence factors and drug targets.</title>
        <authorList>
            <person name="Singh P."/>
            <person name="Lonardi S."/>
            <person name="Liang Q."/>
            <person name="Vydyam P."/>
            <person name="Khabirova E."/>
            <person name="Fang T."/>
            <person name="Gihaz S."/>
            <person name="Thekkiniath J."/>
            <person name="Munshi M."/>
            <person name="Abel S."/>
            <person name="Ciampossin L."/>
            <person name="Batugedara G."/>
            <person name="Gupta M."/>
            <person name="Lu X.M."/>
            <person name="Lenz T."/>
            <person name="Chakravarty S."/>
            <person name="Cornillot E."/>
            <person name="Hu Y."/>
            <person name="Ma W."/>
            <person name="Gonzalez L.M."/>
            <person name="Sanchez S."/>
            <person name="Estrada K."/>
            <person name="Sanchez-Flores A."/>
            <person name="Montero E."/>
            <person name="Harb O.S."/>
            <person name="Le Roch K.G."/>
            <person name="Mamoun C.B."/>
        </authorList>
    </citation>
    <scope>NUCLEOTIDE SEQUENCE</scope>
    <source>
        <strain evidence="5">WA1</strain>
    </source>
</reference>
<dbReference type="NCBIfam" id="TIGR01934">
    <property type="entry name" value="MenG_MenH_UbiE"/>
    <property type="match status" value="1"/>
</dbReference>
<dbReference type="GeneID" id="94335900"/>
<dbReference type="EC" id="2.1.1.201" evidence="4"/>
<name>A0AAD9UNY5_9APIC</name>
<dbReference type="RefSeq" id="XP_067803201.1">
    <property type="nucleotide sequence ID" value="XM_067946637.1"/>
</dbReference>
<dbReference type="KEGG" id="bdw:94335900"/>
<dbReference type="InterPro" id="IPR023576">
    <property type="entry name" value="UbiE/COQ5_MeTrFase_CS"/>
</dbReference>
<keyword evidence="6" id="KW-1185">Reference proteome</keyword>
<dbReference type="Gene3D" id="3.40.50.150">
    <property type="entry name" value="Vaccinia Virus protein VP39"/>
    <property type="match status" value="1"/>
</dbReference>
<dbReference type="HAMAP" id="MF_01813">
    <property type="entry name" value="MenG_UbiE_methyltr"/>
    <property type="match status" value="1"/>
</dbReference>
<dbReference type="EMBL" id="JALLKP010000002">
    <property type="protein sequence ID" value="KAK2196359.1"/>
    <property type="molecule type" value="Genomic_DNA"/>
</dbReference>
<keyword evidence="4" id="KW-0472">Membrane</keyword>
<dbReference type="GO" id="GO:0031314">
    <property type="term" value="C:extrinsic component of mitochondrial inner membrane"/>
    <property type="evidence" value="ECO:0007669"/>
    <property type="project" value="UniProtKB-UniRule"/>
</dbReference>
<keyword evidence="4" id="KW-0831">Ubiquinone biosynthesis</keyword>
<feature type="binding site" evidence="4">
    <location>
        <position position="153"/>
    </location>
    <ligand>
        <name>S-adenosyl-L-methionine</name>
        <dbReference type="ChEBI" id="CHEBI:59789"/>
    </ligand>
</feature>
<dbReference type="InterPro" id="IPR029063">
    <property type="entry name" value="SAM-dependent_MTases_sf"/>
</dbReference>
<keyword evidence="1 4" id="KW-0489">Methyltransferase</keyword>
<keyword evidence="4" id="KW-0496">Mitochondrion</keyword>
<dbReference type="SUPFAM" id="SSF53335">
    <property type="entry name" value="S-adenosyl-L-methionine-dependent methyltransferases"/>
    <property type="match status" value="1"/>
</dbReference>
<dbReference type="GO" id="GO:0008425">
    <property type="term" value="F:2-methoxy-6-polyprenyl-1,4-benzoquinol methyltransferase activity"/>
    <property type="evidence" value="ECO:0007669"/>
    <property type="project" value="UniProtKB-UniRule"/>
</dbReference>
<dbReference type="Proteomes" id="UP001214638">
    <property type="component" value="Unassembled WGS sequence"/>
</dbReference>
<keyword evidence="2 4" id="KW-0808">Transferase</keyword>
<dbReference type="PANTHER" id="PTHR43591">
    <property type="entry name" value="METHYLTRANSFERASE"/>
    <property type="match status" value="1"/>
</dbReference>
<evidence type="ECO:0000313" key="5">
    <source>
        <dbReference type="EMBL" id="KAK2196359.1"/>
    </source>
</evidence>